<name>A0A813X2K5_9BILA</name>
<comment type="caution">
    <text evidence="1">The sequence shown here is derived from an EMBL/GenBank/DDBJ whole genome shotgun (WGS) entry which is preliminary data.</text>
</comment>
<evidence type="ECO:0000313" key="2">
    <source>
        <dbReference type="Proteomes" id="UP000663882"/>
    </source>
</evidence>
<accession>A0A813X2K5</accession>
<protein>
    <submittedName>
        <fullName evidence="1">Uncharacterized protein</fullName>
    </submittedName>
</protein>
<evidence type="ECO:0000313" key="1">
    <source>
        <dbReference type="EMBL" id="CAF0864018.1"/>
    </source>
</evidence>
<sequence>MCEARLDHAAGTEDNTTIQTVLSNFSLLDRIDGEKICNDSLPYEKCSLNTGCGCFPLSYNNKSSICAYLYVTCSELLSYAQDNKTCYQPGYTCVKHSRCQNSPLCYPMKMATRLMCPLILSTSISPIPDDGICENAKWNTTGIAVAGGNNPGWVWGVDVDDCDWSHSGVNHVLIFEFDSWNHLTYEKLLEIGTCLIS</sequence>
<dbReference type="EMBL" id="CAJNOO010000222">
    <property type="protein sequence ID" value="CAF0864018.1"/>
    <property type="molecule type" value="Genomic_DNA"/>
</dbReference>
<dbReference type="OrthoDB" id="10049133at2759"/>
<gene>
    <name evidence="1" type="ORF">RFH988_LOCUS7118</name>
</gene>
<proteinExistence type="predicted"/>
<dbReference type="AlphaFoldDB" id="A0A813X2K5"/>
<reference evidence="1" key="1">
    <citation type="submission" date="2021-02" db="EMBL/GenBank/DDBJ databases">
        <authorList>
            <person name="Nowell W R."/>
        </authorList>
    </citation>
    <scope>NUCLEOTIDE SEQUENCE</scope>
</reference>
<dbReference type="Proteomes" id="UP000663882">
    <property type="component" value="Unassembled WGS sequence"/>
</dbReference>
<organism evidence="1 2">
    <name type="scientific">Rotaria sordida</name>
    <dbReference type="NCBI Taxonomy" id="392033"/>
    <lineage>
        <taxon>Eukaryota</taxon>
        <taxon>Metazoa</taxon>
        <taxon>Spiralia</taxon>
        <taxon>Gnathifera</taxon>
        <taxon>Rotifera</taxon>
        <taxon>Eurotatoria</taxon>
        <taxon>Bdelloidea</taxon>
        <taxon>Philodinida</taxon>
        <taxon>Philodinidae</taxon>
        <taxon>Rotaria</taxon>
    </lineage>
</organism>